<dbReference type="AlphaFoldDB" id="A0AAV0TUQ4"/>
<protein>
    <recommendedName>
        <fullName evidence="4">Lon N-terminal domain-containing protein</fullName>
    </recommendedName>
</protein>
<evidence type="ECO:0000313" key="3">
    <source>
        <dbReference type="Proteomes" id="UP001162031"/>
    </source>
</evidence>
<evidence type="ECO:0008006" key="4">
    <source>
        <dbReference type="Google" id="ProtNLM"/>
    </source>
</evidence>
<keyword evidence="3" id="KW-1185">Reference proteome</keyword>
<name>A0AAV0TUQ4_HYABA</name>
<feature type="compositionally biased region" description="Acidic residues" evidence="1">
    <location>
        <begin position="106"/>
        <end position="116"/>
    </location>
</feature>
<feature type="compositionally biased region" description="Basic and acidic residues" evidence="1">
    <location>
        <begin position="117"/>
        <end position="127"/>
    </location>
</feature>
<dbReference type="EMBL" id="CANTFL010000665">
    <property type="protein sequence ID" value="CAI5726524.1"/>
    <property type="molecule type" value="Genomic_DNA"/>
</dbReference>
<accession>A0AAV0TUQ4</accession>
<organism evidence="2 3">
    <name type="scientific">Hyaloperonospora brassicae</name>
    <name type="common">Brassica downy mildew</name>
    <name type="synonym">Peronospora brassicae</name>
    <dbReference type="NCBI Taxonomy" id="162125"/>
    <lineage>
        <taxon>Eukaryota</taxon>
        <taxon>Sar</taxon>
        <taxon>Stramenopiles</taxon>
        <taxon>Oomycota</taxon>
        <taxon>Peronosporomycetes</taxon>
        <taxon>Peronosporales</taxon>
        <taxon>Peronosporaceae</taxon>
        <taxon>Hyaloperonospora</taxon>
    </lineage>
</organism>
<evidence type="ECO:0000313" key="2">
    <source>
        <dbReference type="EMBL" id="CAI5726524.1"/>
    </source>
</evidence>
<dbReference type="Proteomes" id="UP001162031">
    <property type="component" value="Unassembled WGS sequence"/>
</dbReference>
<comment type="caution">
    <text evidence="2">The sequence shown here is derived from an EMBL/GenBank/DDBJ whole genome shotgun (WGS) entry which is preliminary data.</text>
</comment>
<sequence>MFVFEGAASGALALLDVATKLQVPVDEYVVVAGRVPSGRQLTCLGGRAKRDGKRRLLVVPLAHAREAEAARNARVQVLDVGGAAVQLLHGVRACFPTLVRKDLMADVDSDSDEEEDAARTNKHEDGAKTAGSGAATDPPSTADALAYLDDLNVQTFATLDELLRAYGIADAVDVHAALQSDPSVSEHDQLLCIECPPVSAAAAADAAQVGPLRSSSAGRSPGPVDFGVLFLSDLAPRECAKQFLHIPVPRSLRRPASAAAARALDSFQDATVLTFGTKREETVHGGGKTCDEMVTNIRLRHASGTFCTLVDPTTTWAQVAQALQSVLPQVRELDGELRLRRLVGPTPCGVAVKVRLES</sequence>
<proteinExistence type="predicted"/>
<reference evidence="2" key="1">
    <citation type="submission" date="2022-12" db="EMBL/GenBank/DDBJ databases">
        <authorList>
            <person name="Webb A."/>
        </authorList>
    </citation>
    <scope>NUCLEOTIDE SEQUENCE</scope>
    <source>
        <strain evidence="2">Hp1</strain>
    </source>
</reference>
<feature type="region of interest" description="Disordered" evidence="1">
    <location>
        <begin position="106"/>
        <end position="139"/>
    </location>
</feature>
<gene>
    <name evidence="2" type="ORF">HBR001_LOCUS3864</name>
</gene>
<evidence type="ECO:0000256" key="1">
    <source>
        <dbReference type="SAM" id="MobiDB-lite"/>
    </source>
</evidence>